<evidence type="ECO:0000313" key="2">
    <source>
        <dbReference type="EMBL" id="RMZ96863.1"/>
    </source>
</evidence>
<protein>
    <recommendedName>
        <fullName evidence="4">CCHC-type domain-containing protein</fullName>
    </recommendedName>
</protein>
<dbReference type="AlphaFoldDB" id="A0A3M7PCY4"/>
<organism evidence="2 3">
    <name type="scientific">Brachionus plicatilis</name>
    <name type="common">Marine rotifer</name>
    <name type="synonym">Brachionus muelleri</name>
    <dbReference type="NCBI Taxonomy" id="10195"/>
    <lineage>
        <taxon>Eukaryota</taxon>
        <taxon>Metazoa</taxon>
        <taxon>Spiralia</taxon>
        <taxon>Gnathifera</taxon>
        <taxon>Rotifera</taxon>
        <taxon>Eurotatoria</taxon>
        <taxon>Monogononta</taxon>
        <taxon>Pseudotrocha</taxon>
        <taxon>Ploima</taxon>
        <taxon>Brachionidae</taxon>
        <taxon>Brachionus</taxon>
    </lineage>
</organism>
<feature type="non-terminal residue" evidence="2">
    <location>
        <position position="184"/>
    </location>
</feature>
<name>A0A3M7PCY4_BRAPC</name>
<dbReference type="EMBL" id="REGN01011833">
    <property type="protein sequence ID" value="RMZ96863.1"/>
    <property type="molecule type" value="Genomic_DNA"/>
</dbReference>
<evidence type="ECO:0000256" key="1">
    <source>
        <dbReference type="SAM" id="MobiDB-lite"/>
    </source>
</evidence>
<sequence>DKGLPGLDVTVKSKLLKARLVSSVPETTKTFLELIADKKWSELIEIFENQVDYKSVLPGQFKQEIEINKAVPKPQYETRRFVGNCNYCNKPGHKWALCRRRMFDADKKGESKDTWYERKHQQQTPNYQMQSQNYQHRMHQNQNQSVYNNKQNYNQNRPKTSAFTFEAEVEDESEVVANTVQCES</sequence>
<proteinExistence type="predicted"/>
<accession>A0A3M7PCY4</accession>
<feature type="region of interest" description="Disordered" evidence="1">
    <location>
        <begin position="117"/>
        <end position="139"/>
    </location>
</feature>
<evidence type="ECO:0000313" key="3">
    <source>
        <dbReference type="Proteomes" id="UP000276133"/>
    </source>
</evidence>
<dbReference type="Proteomes" id="UP000276133">
    <property type="component" value="Unassembled WGS sequence"/>
</dbReference>
<feature type="non-terminal residue" evidence="2">
    <location>
        <position position="1"/>
    </location>
</feature>
<evidence type="ECO:0008006" key="4">
    <source>
        <dbReference type="Google" id="ProtNLM"/>
    </source>
</evidence>
<reference evidence="2 3" key="1">
    <citation type="journal article" date="2018" name="Sci. Rep.">
        <title>Genomic signatures of local adaptation to the degree of environmental predictability in rotifers.</title>
        <authorList>
            <person name="Franch-Gras L."/>
            <person name="Hahn C."/>
            <person name="Garcia-Roger E.M."/>
            <person name="Carmona M.J."/>
            <person name="Serra M."/>
            <person name="Gomez A."/>
        </authorList>
    </citation>
    <scope>NUCLEOTIDE SEQUENCE [LARGE SCALE GENOMIC DNA]</scope>
    <source>
        <strain evidence="2">HYR1</strain>
    </source>
</reference>
<feature type="compositionally biased region" description="Polar residues" evidence="1">
    <location>
        <begin position="122"/>
        <end position="139"/>
    </location>
</feature>
<comment type="caution">
    <text evidence="2">The sequence shown here is derived from an EMBL/GenBank/DDBJ whole genome shotgun (WGS) entry which is preliminary data.</text>
</comment>
<gene>
    <name evidence="2" type="ORF">BpHYR1_020030</name>
</gene>
<keyword evidence="3" id="KW-1185">Reference proteome</keyword>